<protein>
    <recommendedName>
        <fullName evidence="3">Transposase</fullName>
    </recommendedName>
</protein>
<dbReference type="Proteomes" id="UP000623440">
    <property type="component" value="Unassembled WGS sequence"/>
</dbReference>
<reference evidence="1 2" key="1">
    <citation type="journal article" date="2020" name="ISME J.">
        <title>Comparative genomics reveals insights into cyanobacterial evolution and habitat adaptation.</title>
        <authorList>
            <person name="Chen M.Y."/>
            <person name="Teng W.K."/>
            <person name="Zhao L."/>
            <person name="Hu C.X."/>
            <person name="Zhou Y.K."/>
            <person name="Han B.P."/>
            <person name="Song L.R."/>
            <person name="Shu W.S."/>
        </authorList>
    </citation>
    <scope>NUCLEOTIDE SEQUENCE [LARGE SCALE GENOMIC DNA]</scope>
    <source>
        <strain evidence="1 2">FACHB-838</strain>
    </source>
</reference>
<evidence type="ECO:0008006" key="3">
    <source>
        <dbReference type="Google" id="ProtNLM"/>
    </source>
</evidence>
<dbReference type="EMBL" id="JACJSI010000044">
    <property type="protein sequence ID" value="MBD2531921.1"/>
    <property type="molecule type" value="Genomic_DNA"/>
</dbReference>
<accession>A0ABR8DR84</accession>
<sequence>MIPIIDSTKASQRELEGLDLQTFRLKHPKMSYAKIAHRLGVDINTVKSWGCGRRTQTERTKRELAKLHLELISGTHSQDSRRSLKPKV</sequence>
<gene>
    <name evidence="1" type="ORF">H6G97_20960</name>
</gene>
<evidence type="ECO:0000313" key="2">
    <source>
        <dbReference type="Proteomes" id="UP000623440"/>
    </source>
</evidence>
<organism evidence="1 2">
    <name type="scientific">Nostoc flagelliforme FACHB-838</name>
    <dbReference type="NCBI Taxonomy" id="2692904"/>
    <lineage>
        <taxon>Bacteria</taxon>
        <taxon>Bacillati</taxon>
        <taxon>Cyanobacteriota</taxon>
        <taxon>Cyanophyceae</taxon>
        <taxon>Nostocales</taxon>
        <taxon>Nostocaceae</taxon>
        <taxon>Nostoc</taxon>
    </lineage>
</organism>
<comment type="caution">
    <text evidence="1">The sequence shown here is derived from an EMBL/GenBank/DDBJ whole genome shotgun (WGS) entry which is preliminary data.</text>
</comment>
<proteinExistence type="predicted"/>
<evidence type="ECO:0000313" key="1">
    <source>
        <dbReference type="EMBL" id="MBD2531921.1"/>
    </source>
</evidence>
<name>A0ABR8DR84_9NOSO</name>
<keyword evidence="2" id="KW-1185">Reference proteome</keyword>